<feature type="transmembrane region" description="Helical" evidence="8">
    <location>
        <begin position="126"/>
        <end position="145"/>
    </location>
</feature>
<keyword evidence="2" id="KW-0349">Heme</keyword>
<dbReference type="InterPro" id="IPR034804">
    <property type="entry name" value="SQR/QFR_C/D"/>
</dbReference>
<gene>
    <name evidence="9" type="ORF">IPN91_00970</name>
</gene>
<evidence type="ECO:0000256" key="5">
    <source>
        <dbReference type="ARBA" id="ARBA00022989"/>
    </source>
</evidence>
<dbReference type="InterPro" id="IPR011138">
    <property type="entry name" value="Cytochrome_b-558"/>
</dbReference>
<evidence type="ECO:0000256" key="2">
    <source>
        <dbReference type="ARBA" id="ARBA00022617"/>
    </source>
</evidence>
<evidence type="ECO:0000256" key="6">
    <source>
        <dbReference type="ARBA" id="ARBA00023004"/>
    </source>
</evidence>
<dbReference type="SUPFAM" id="SSF81343">
    <property type="entry name" value="Fumarate reductase respiratory complex transmembrane subunits"/>
    <property type="match status" value="1"/>
</dbReference>
<dbReference type="Gene3D" id="1.20.1300.10">
    <property type="entry name" value="Fumarate reductase/succinate dehydrogenase, transmembrane subunit"/>
    <property type="match status" value="1"/>
</dbReference>
<dbReference type="EMBL" id="JADKCH010000001">
    <property type="protein sequence ID" value="MBK8571217.1"/>
    <property type="molecule type" value="Genomic_DNA"/>
</dbReference>
<evidence type="ECO:0000256" key="7">
    <source>
        <dbReference type="ARBA" id="ARBA00023136"/>
    </source>
</evidence>
<evidence type="ECO:0000313" key="9">
    <source>
        <dbReference type="EMBL" id="MBK8571217.1"/>
    </source>
</evidence>
<organism evidence="9 10">
    <name type="scientific">Candidatus Geothrix odensensis</name>
    <dbReference type="NCBI Taxonomy" id="2954440"/>
    <lineage>
        <taxon>Bacteria</taxon>
        <taxon>Pseudomonadati</taxon>
        <taxon>Acidobacteriota</taxon>
        <taxon>Holophagae</taxon>
        <taxon>Holophagales</taxon>
        <taxon>Holophagaceae</taxon>
        <taxon>Geothrix</taxon>
    </lineage>
</organism>
<keyword evidence="5 8" id="KW-1133">Transmembrane helix</keyword>
<dbReference type="CDD" id="cd03498">
    <property type="entry name" value="SQR_TypeB_2_TM"/>
    <property type="match status" value="1"/>
</dbReference>
<sequence length="231" mass="24985">MSVAEQSIAGAEARGHGFLASSVGRKIVMAATGIVLFGFVTVHMVGNTQAYMGAETFNSYAKFLHGMLHGGGIWIFRAVLLAATGLHVWAAVSLTLDNQAARPVGYRAQQNVASTWASRTMRWSGFILAAFIVYHLLHLTTGQAHPNFDPANPYANFVSAFKVPAAAGFYIVAQLCLGLHMWHGVWSFTQTLGLSHPRYDSLRRSFATGLTFLVVGVNISYPIAVLTGFIH</sequence>
<keyword evidence="7 8" id="KW-0472">Membrane</keyword>
<feature type="transmembrane region" description="Helical" evidence="8">
    <location>
        <begin position="66"/>
        <end position="92"/>
    </location>
</feature>
<feature type="transmembrane region" description="Helical" evidence="8">
    <location>
        <begin position="27"/>
        <end position="46"/>
    </location>
</feature>
<evidence type="ECO:0000256" key="4">
    <source>
        <dbReference type="ARBA" id="ARBA00022723"/>
    </source>
</evidence>
<dbReference type="Pfam" id="PF01127">
    <property type="entry name" value="Sdh_cyt"/>
    <property type="match status" value="1"/>
</dbReference>
<dbReference type="Proteomes" id="UP000709959">
    <property type="component" value="Unassembled WGS sequence"/>
</dbReference>
<comment type="caution">
    <text evidence="9">The sequence shown here is derived from an EMBL/GenBank/DDBJ whole genome shotgun (WGS) entry which is preliminary data.</text>
</comment>
<dbReference type="GO" id="GO:0016020">
    <property type="term" value="C:membrane"/>
    <property type="evidence" value="ECO:0007669"/>
    <property type="project" value="UniProtKB-SubCell"/>
</dbReference>
<proteinExistence type="predicted"/>
<dbReference type="InterPro" id="IPR000701">
    <property type="entry name" value="SuccDH_FuR_B_TM-su"/>
</dbReference>
<dbReference type="GO" id="GO:0046872">
    <property type="term" value="F:metal ion binding"/>
    <property type="evidence" value="ECO:0007669"/>
    <property type="project" value="UniProtKB-KW"/>
</dbReference>
<keyword evidence="4" id="KW-0479">Metal-binding</keyword>
<feature type="transmembrane region" description="Helical" evidence="8">
    <location>
        <begin position="165"/>
        <end position="185"/>
    </location>
</feature>
<comment type="subcellular location">
    <subcellularLocation>
        <location evidence="1">Membrane</location>
    </subcellularLocation>
</comment>
<name>A0A936F141_9BACT</name>
<keyword evidence="3 8" id="KW-0812">Transmembrane</keyword>
<keyword evidence="6" id="KW-0408">Iron</keyword>
<evidence type="ECO:0000256" key="1">
    <source>
        <dbReference type="ARBA" id="ARBA00004370"/>
    </source>
</evidence>
<dbReference type="AlphaFoldDB" id="A0A936F141"/>
<evidence type="ECO:0000313" key="10">
    <source>
        <dbReference type="Proteomes" id="UP000709959"/>
    </source>
</evidence>
<accession>A0A936F141</accession>
<evidence type="ECO:0000256" key="3">
    <source>
        <dbReference type="ARBA" id="ARBA00022692"/>
    </source>
</evidence>
<feature type="transmembrane region" description="Helical" evidence="8">
    <location>
        <begin position="206"/>
        <end position="230"/>
    </location>
</feature>
<reference evidence="9 10" key="1">
    <citation type="submission" date="2020-10" db="EMBL/GenBank/DDBJ databases">
        <title>Connecting structure to function with the recovery of over 1000 high-quality activated sludge metagenome-assembled genomes encoding full-length rRNA genes using long-read sequencing.</title>
        <authorList>
            <person name="Singleton C.M."/>
            <person name="Petriglieri F."/>
            <person name="Kristensen J.M."/>
            <person name="Kirkegaard R.H."/>
            <person name="Michaelsen T.Y."/>
            <person name="Andersen M.H."/>
            <person name="Karst S.M."/>
            <person name="Dueholm M.S."/>
            <person name="Nielsen P.H."/>
            <person name="Albertsen M."/>
        </authorList>
    </citation>
    <scope>NUCLEOTIDE SEQUENCE [LARGE SCALE GENOMIC DNA]</scope>
    <source>
        <strain evidence="9">OdNE_18-Q3-R46-58_MAXAC.008</strain>
    </source>
</reference>
<protein>
    <submittedName>
        <fullName evidence="9">Succinate dehydrogenase cytochrome b subunit</fullName>
    </submittedName>
</protein>
<evidence type="ECO:0000256" key="8">
    <source>
        <dbReference type="SAM" id="Phobius"/>
    </source>
</evidence>
<dbReference type="NCBIfam" id="TIGR02046">
    <property type="entry name" value="sdhC_b558_fam"/>
    <property type="match status" value="1"/>
</dbReference>